<dbReference type="Pfam" id="PF14310">
    <property type="entry name" value="Fn3-like"/>
    <property type="match status" value="1"/>
</dbReference>
<evidence type="ECO:0000259" key="12">
    <source>
        <dbReference type="PROSITE" id="PS51820"/>
    </source>
</evidence>
<evidence type="ECO:0000256" key="11">
    <source>
        <dbReference type="RuleBase" id="RU361161"/>
    </source>
</evidence>
<dbReference type="OrthoDB" id="10036721at2759"/>
<dbReference type="Gene3D" id="3.40.50.1700">
    <property type="entry name" value="Glycoside hydrolase family 3 C-terminal domain"/>
    <property type="match status" value="1"/>
</dbReference>
<evidence type="ECO:0000256" key="6">
    <source>
        <dbReference type="ARBA" id="ARBA00023001"/>
    </source>
</evidence>
<dbReference type="PROSITE" id="PS00775">
    <property type="entry name" value="GLYCOSYL_HYDROL_F3"/>
    <property type="match status" value="1"/>
</dbReference>
<dbReference type="SMART" id="SM01217">
    <property type="entry name" value="Fn3_like"/>
    <property type="match status" value="1"/>
</dbReference>
<dbReference type="SUPFAM" id="SSF51445">
    <property type="entry name" value="(Trans)glycosidases"/>
    <property type="match status" value="1"/>
</dbReference>
<dbReference type="InterPro" id="IPR036881">
    <property type="entry name" value="Glyco_hydro_3_C_sf"/>
</dbReference>
<dbReference type="EC" id="3.2.1.21" evidence="4 11"/>
<dbReference type="InterPro" id="IPR036962">
    <property type="entry name" value="Glyco_hydro_3_N_sf"/>
</dbReference>
<dbReference type="EMBL" id="LFJN01000015">
    <property type="protein sequence ID" value="KPI39357.1"/>
    <property type="molecule type" value="Genomic_DNA"/>
</dbReference>
<dbReference type="AlphaFoldDB" id="A0A0N1P0P8"/>
<evidence type="ECO:0000256" key="7">
    <source>
        <dbReference type="ARBA" id="ARBA00023180"/>
    </source>
</evidence>
<dbReference type="GO" id="GO:0008422">
    <property type="term" value="F:beta-glucosidase activity"/>
    <property type="evidence" value="ECO:0007669"/>
    <property type="project" value="UniProtKB-EC"/>
</dbReference>
<keyword evidence="9 11" id="KW-0326">Glycosidase</keyword>
<dbReference type="InterPro" id="IPR019800">
    <property type="entry name" value="Glyco_hydro_3_AS"/>
</dbReference>
<evidence type="ECO:0000256" key="10">
    <source>
        <dbReference type="ARBA" id="ARBA00023326"/>
    </source>
</evidence>
<dbReference type="InterPro" id="IPR037524">
    <property type="entry name" value="PA14/GLEYA"/>
</dbReference>
<organism evidence="13 14">
    <name type="scientific">Cyphellophora attinorum</name>
    <dbReference type="NCBI Taxonomy" id="1664694"/>
    <lineage>
        <taxon>Eukaryota</taxon>
        <taxon>Fungi</taxon>
        <taxon>Dikarya</taxon>
        <taxon>Ascomycota</taxon>
        <taxon>Pezizomycotina</taxon>
        <taxon>Eurotiomycetes</taxon>
        <taxon>Chaetothyriomycetidae</taxon>
        <taxon>Chaetothyriales</taxon>
        <taxon>Cyphellophoraceae</taxon>
        <taxon>Cyphellophora</taxon>
    </lineage>
</organism>
<sequence>MGSASEPVDFVSLLPQLTLEEKCTLLSGKDFSTAEGVTRLGIPHVRVADSVSGIRPAGIEAEMTTASFPNTACYGATWDADLLGRLGEELARQARLKSAQVVLGPTINIHRDPRAGRNFECFSEDPLLSGQLAGAIVKGVQRQGVAACPKHFVCNDSETLRHYYDVRESIDGRTLREIYMAAWQHLLRTASPEGIMTAYNKVDGLFCSEHRPLMQVLRREWGFSGLTMSDWFAVHSTVASVKAGQDLEMPFPVFRGQKLVQAVKNGDVSEDEINERVEKMLKLRDQTRACHSEGVETSVVDESTNRIARELASGGMVLLKNENDALPIDPFRCRVALIGEAAQQPVFTGGGSASCIPQYRHSPRDILDKKIAGGVKYAAGVRTRRIIPVADSALLSAKNGNHGVDIAYFNDGDIEPFLHEHSVKATVWMLGAFKPGMRCPGGRLEMTTALQPRSTGDHTLAVRCTGAFTLEVDGDIVLTGAARYISTEQFIFNHTLLESRVQVPMTAGKHYNIRLNMQGPERMMQGEPTPYAATLCFEEYHAEDAAINEAVAVAQQADLAIIYAGRDEQYESEGFDLEDIRMPENQTRMIQRVAAASKKTILVLHCGNPIDTSAFIDSVDSVLLAHFPGQEGAQAAADILIGALNPSGRLATTWWNVLEDCPSYEHFPAKKLEDGSVAISYSEGLRVGYRCPGADDAAKAPRWPFGHGLSYTTFEYSQLRVRLLSQQQQISVSVNVKNTGSVEGKEVVQVYICPPSQTKVWRPRRELKGFDKVLIAPGEVLTVELGLDPKIACSYWDEGEKAWRLEPGVYGVELGGRTAEFTVVEEVIWNHV</sequence>
<dbReference type="UniPathway" id="UPA00696"/>
<keyword evidence="14" id="KW-1185">Reference proteome</keyword>
<dbReference type="InterPro" id="IPR050288">
    <property type="entry name" value="Cellulose_deg_GH3"/>
</dbReference>
<dbReference type="InterPro" id="IPR013783">
    <property type="entry name" value="Ig-like_fold"/>
</dbReference>
<dbReference type="PROSITE" id="PS51820">
    <property type="entry name" value="PA14"/>
    <property type="match status" value="1"/>
</dbReference>
<evidence type="ECO:0000256" key="4">
    <source>
        <dbReference type="ARBA" id="ARBA00012744"/>
    </source>
</evidence>
<dbReference type="Pfam" id="PF01915">
    <property type="entry name" value="Glyco_hydro_3_C"/>
    <property type="match status" value="1"/>
</dbReference>
<comment type="catalytic activity">
    <reaction evidence="1 11">
        <text>Hydrolysis of terminal, non-reducing beta-D-glucosyl residues with release of beta-D-glucose.</text>
        <dbReference type="EC" id="3.2.1.21"/>
    </reaction>
</comment>
<evidence type="ECO:0000256" key="8">
    <source>
        <dbReference type="ARBA" id="ARBA00023277"/>
    </source>
</evidence>
<dbReference type="PRINTS" id="PR00133">
    <property type="entry name" value="GLHYDRLASE3"/>
</dbReference>
<dbReference type="InterPro" id="IPR017853">
    <property type="entry name" value="GH"/>
</dbReference>
<dbReference type="InterPro" id="IPR001764">
    <property type="entry name" value="Glyco_hydro_3_N"/>
</dbReference>
<protein>
    <recommendedName>
        <fullName evidence="4 11">beta-glucosidase</fullName>
        <ecNumber evidence="4 11">3.2.1.21</ecNumber>
    </recommendedName>
</protein>
<proteinExistence type="inferred from homology"/>
<dbReference type="VEuPathDB" id="FungiDB:AB675_5085"/>
<evidence type="ECO:0000256" key="1">
    <source>
        <dbReference type="ARBA" id="ARBA00000448"/>
    </source>
</evidence>
<dbReference type="SUPFAM" id="SSF52279">
    <property type="entry name" value="Beta-D-glucan exohydrolase, C-terminal domain"/>
    <property type="match status" value="1"/>
</dbReference>
<comment type="caution">
    <text evidence="13">The sequence shown here is derived from an EMBL/GenBank/DDBJ whole genome shotgun (WGS) entry which is preliminary data.</text>
</comment>
<dbReference type="Pfam" id="PF00933">
    <property type="entry name" value="Glyco_hydro_3"/>
    <property type="match status" value="1"/>
</dbReference>
<dbReference type="PANTHER" id="PTHR42715">
    <property type="entry name" value="BETA-GLUCOSIDASE"/>
    <property type="match status" value="1"/>
</dbReference>
<dbReference type="FunFam" id="2.60.40.10:FF:000495">
    <property type="entry name" value="Periplasmic beta-glucosidase"/>
    <property type="match status" value="1"/>
</dbReference>
<name>A0A0N1P0P8_9EURO</name>
<dbReference type="GO" id="GO:0030245">
    <property type="term" value="P:cellulose catabolic process"/>
    <property type="evidence" value="ECO:0007669"/>
    <property type="project" value="UniProtKB-UniPathway"/>
</dbReference>
<dbReference type="PANTHER" id="PTHR42715:SF10">
    <property type="entry name" value="BETA-GLUCOSIDASE"/>
    <property type="match status" value="1"/>
</dbReference>
<dbReference type="Gene3D" id="2.60.120.260">
    <property type="entry name" value="Galactose-binding domain-like"/>
    <property type="match status" value="1"/>
</dbReference>
<evidence type="ECO:0000256" key="2">
    <source>
        <dbReference type="ARBA" id="ARBA00004987"/>
    </source>
</evidence>
<dbReference type="RefSeq" id="XP_017999320.1">
    <property type="nucleotide sequence ID" value="XM_018145268.1"/>
</dbReference>
<evidence type="ECO:0000256" key="9">
    <source>
        <dbReference type="ARBA" id="ARBA00023295"/>
    </source>
</evidence>
<dbReference type="Gene3D" id="3.20.20.300">
    <property type="entry name" value="Glycoside hydrolase, family 3, N-terminal domain"/>
    <property type="match status" value="1"/>
</dbReference>
<evidence type="ECO:0000313" key="13">
    <source>
        <dbReference type="EMBL" id="KPI39357.1"/>
    </source>
</evidence>
<dbReference type="InterPro" id="IPR002772">
    <property type="entry name" value="Glyco_hydro_3_C"/>
</dbReference>
<evidence type="ECO:0000313" key="14">
    <source>
        <dbReference type="Proteomes" id="UP000038010"/>
    </source>
</evidence>
<accession>A0A0N1P0P8</accession>
<keyword evidence="7" id="KW-0325">Glycoprotein</keyword>
<comment type="similarity">
    <text evidence="3 11">Belongs to the glycosyl hydrolase 3 family.</text>
</comment>
<evidence type="ECO:0000256" key="5">
    <source>
        <dbReference type="ARBA" id="ARBA00022801"/>
    </source>
</evidence>
<evidence type="ECO:0000256" key="3">
    <source>
        <dbReference type="ARBA" id="ARBA00005336"/>
    </source>
</evidence>
<dbReference type="STRING" id="1664694.A0A0N1P0P8"/>
<keyword evidence="5 11" id="KW-0378">Hydrolase</keyword>
<comment type="pathway">
    <text evidence="2 11">Glycan metabolism; cellulose degradation.</text>
</comment>
<gene>
    <name evidence="13" type="ORF">AB675_5085</name>
</gene>
<dbReference type="GeneID" id="28737148"/>
<dbReference type="InterPro" id="IPR026891">
    <property type="entry name" value="Fn3-like"/>
</dbReference>
<feature type="domain" description="PA14" evidence="12">
    <location>
        <begin position="399"/>
        <end position="551"/>
    </location>
</feature>
<dbReference type="Proteomes" id="UP000038010">
    <property type="component" value="Unassembled WGS sequence"/>
</dbReference>
<keyword evidence="6" id="KW-0136">Cellulose degradation</keyword>
<keyword evidence="8 11" id="KW-0119">Carbohydrate metabolism</keyword>
<keyword evidence="10 11" id="KW-0624">Polysaccharide degradation</keyword>
<reference evidence="13 14" key="1">
    <citation type="submission" date="2015-06" db="EMBL/GenBank/DDBJ databases">
        <title>Draft genome of the ant-associated black yeast Phialophora attae CBS 131958.</title>
        <authorList>
            <person name="Moreno L.F."/>
            <person name="Stielow B.J."/>
            <person name="de Hoog S."/>
            <person name="Vicente V.A."/>
            <person name="Weiss V.A."/>
            <person name="de Vries M."/>
            <person name="Cruz L.M."/>
            <person name="Souza E.M."/>
        </authorList>
    </citation>
    <scope>NUCLEOTIDE SEQUENCE [LARGE SCALE GENOMIC DNA]</scope>
    <source>
        <strain evidence="13 14">CBS 131958</strain>
    </source>
</reference>
<dbReference type="Gene3D" id="2.60.40.10">
    <property type="entry name" value="Immunoglobulins"/>
    <property type="match status" value="1"/>
</dbReference>